<dbReference type="GO" id="GO:0009507">
    <property type="term" value="C:chloroplast"/>
    <property type="evidence" value="ECO:0007669"/>
    <property type="project" value="UniProtKB-SubCell"/>
</dbReference>
<keyword evidence="5" id="KW-0602">Photosynthesis</keyword>
<proteinExistence type="inferred from homology"/>
<keyword evidence="4" id="KW-0150">Chloroplast</keyword>
<evidence type="ECO:0000256" key="1">
    <source>
        <dbReference type="ARBA" id="ARBA00004022"/>
    </source>
</evidence>
<evidence type="ECO:0000256" key="10">
    <source>
        <dbReference type="SAM" id="SignalP"/>
    </source>
</evidence>
<feature type="chain" id="PRO_5039909204" evidence="10">
    <location>
        <begin position="23"/>
        <end position="411"/>
    </location>
</feature>
<dbReference type="GO" id="GO:0016020">
    <property type="term" value="C:membrane"/>
    <property type="evidence" value="ECO:0007669"/>
    <property type="project" value="InterPro"/>
</dbReference>
<feature type="binding site" description="axial binding residue" evidence="9">
    <location>
        <position position="202"/>
    </location>
    <ligand>
        <name>chlorophyll b</name>
        <dbReference type="ChEBI" id="CHEBI:61721"/>
        <label>1</label>
    </ligand>
    <ligandPart>
        <name>Mg</name>
        <dbReference type="ChEBI" id="CHEBI:25107"/>
    </ligandPart>
</feature>
<protein>
    <submittedName>
        <fullName evidence="11">Chlorophyll A-B binding protein</fullName>
    </submittedName>
</protein>
<evidence type="ECO:0000256" key="7">
    <source>
        <dbReference type="ARBA" id="ARBA00023243"/>
    </source>
</evidence>
<dbReference type="InterPro" id="IPR022796">
    <property type="entry name" value="Chloroa_b-bind"/>
</dbReference>
<comment type="subunit">
    <text evidence="8">The LHC complex of chromophytic algae is composed of fucoxanthin, chlorophyll A and C bound non-covalently by fucoxanthin chlorophyll proteins (FCPs). The ratio of the pigments in LHC; fucoxanthin: chlorophyll C: chlorophyll A; (0.6-1): (0.1-0.3): (1).</text>
</comment>
<evidence type="ECO:0000256" key="6">
    <source>
        <dbReference type="ARBA" id="ARBA00022640"/>
    </source>
</evidence>
<dbReference type="Pfam" id="PF00504">
    <property type="entry name" value="Chloroa_b-bind"/>
    <property type="match status" value="2"/>
</dbReference>
<evidence type="ECO:0000313" key="12">
    <source>
        <dbReference type="Proteomes" id="UP000693970"/>
    </source>
</evidence>
<dbReference type="AlphaFoldDB" id="A0A9K3KB25"/>
<feature type="binding site" evidence="9">
    <location>
        <position position="196"/>
    </location>
    <ligand>
        <name>chlorophyll a</name>
        <dbReference type="ChEBI" id="CHEBI:58416"/>
        <label>1</label>
    </ligand>
</feature>
<reference evidence="11" key="1">
    <citation type="journal article" date="2021" name="Sci. Rep.">
        <title>Diploid genomic architecture of Nitzschia inconspicua, an elite biomass production diatom.</title>
        <authorList>
            <person name="Oliver A."/>
            <person name="Podell S."/>
            <person name="Pinowska A."/>
            <person name="Traller J.C."/>
            <person name="Smith S.R."/>
            <person name="McClure R."/>
            <person name="Beliaev A."/>
            <person name="Bohutskyi P."/>
            <person name="Hill E.A."/>
            <person name="Rabines A."/>
            <person name="Zheng H."/>
            <person name="Allen L.Z."/>
            <person name="Kuo A."/>
            <person name="Grigoriev I.V."/>
            <person name="Allen A.E."/>
            <person name="Hazlebeck D."/>
            <person name="Allen E.E."/>
        </authorList>
    </citation>
    <scope>NUCLEOTIDE SEQUENCE</scope>
    <source>
        <strain evidence="11">Hildebrandi</strain>
    </source>
</reference>
<keyword evidence="6" id="KW-0934">Plastid</keyword>
<feature type="binding site" description="axial binding residue" evidence="9">
    <location>
        <position position="206"/>
    </location>
    <ligand>
        <name>chlorophyll b</name>
        <dbReference type="ChEBI" id="CHEBI:61721"/>
        <label>1</label>
    </ligand>
    <ligandPart>
        <name>Mg</name>
        <dbReference type="ChEBI" id="CHEBI:25107"/>
    </ligandPart>
</feature>
<dbReference type="PANTHER" id="PTHR21649">
    <property type="entry name" value="CHLOROPHYLL A/B BINDING PROTEIN"/>
    <property type="match status" value="1"/>
</dbReference>
<keyword evidence="9" id="KW-0157">Chromophore</keyword>
<feature type="binding site" evidence="9">
    <location>
        <position position="157"/>
    </location>
    <ligand>
        <name>chlorophyll a</name>
        <dbReference type="ChEBI" id="CHEBI:58416"/>
        <label>1</label>
    </ligand>
</feature>
<evidence type="ECO:0000256" key="3">
    <source>
        <dbReference type="ARBA" id="ARBA00005933"/>
    </source>
</evidence>
<comment type="similarity">
    <text evidence="3">Belongs to the fucoxanthin chlorophyll protein family.</text>
</comment>
<organism evidence="11 12">
    <name type="scientific">Nitzschia inconspicua</name>
    <dbReference type="NCBI Taxonomy" id="303405"/>
    <lineage>
        <taxon>Eukaryota</taxon>
        <taxon>Sar</taxon>
        <taxon>Stramenopiles</taxon>
        <taxon>Ochrophyta</taxon>
        <taxon>Bacillariophyta</taxon>
        <taxon>Bacillariophyceae</taxon>
        <taxon>Bacillariophycidae</taxon>
        <taxon>Bacillariales</taxon>
        <taxon>Bacillariaceae</taxon>
        <taxon>Nitzschia</taxon>
    </lineage>
</organism>
<accession>A0A9K3KB25</accession>
<feature type="binding site" evidence="9">
    <location>
        <position position="275"/>
    </location>
    <ligand>
        <name>chlorophyll a</name>
        <dbReference type="ChEBI" id="CHEBI:58416"/>
        <label>1</label>
    </ligand>
</feature>
<dbReference type="InterPro" id="IPR001344">
    <property type="entry name" value="Chloro_AB-bd_pln"/>
</dbReference>
<gene>
    <name evidence="11" type="ORF">IV203_023913</name>
</gene>
<comment type="caution">
    <text evidence="11">The sequence shown here is derived from an EMBL/GenBank/DDBJ whole genome shotgun (WGS) entry which is preliminary data.</text>
</comment>
<dbReference type="EMBL" id="JAGRRH010000027">
    <property type="protein sequence ID" value="KAG7340370.1"/>
    <property type="molecule type" value="Genomic_DNA"/>
</dbReference>
<evidence type="ECO:0000256" key="5">
    <source>
        <dbReference type="ARBA" id="ARBA00022531"/>
    </source>
</evidence>
<dbReference type="GO" id="GO:0030076">
    <property type="term" value="C:light-harvesting complex"/>
    <property type="evidence" value="ECO:0007669"/>
    <property type="project" value="UniProtKB-KW"/>
</dbReference>
<dbReference type="OrthoDB" id="423598at2759"/>
<sequence length="411" mass="44647">MKFSTATLVAALACTTTSSVSAFSTTRSTGIRTPPSLLYSSTIEKEQVTVNGDAMEDGAMKKSAEETQPSVAVVAEESKPAPPAAVTASSPSISAPVVDKNKIQPGRFAESEYSIAIPFLKRPSKLDGTHAGDFGFDPLGLTEEWDLYTMQEAEIRHARLAMLAVVGWPLSELVAPSWMLQENGCAPSVLNGFNPLSFVAVVAAFSALGFFEYKTALRKTDDTPLGKIHHDDMSEIWKYGVAGDYSFDPLNLYESIGNNAYARKGLREVEISHGRSAMLGITGFAMWEFLTGHPIVENSMFFHPNALLPVLVAGYVAFGQFYEFDEESSEMFFRFKMSSEGEARMENLKMGLGIGRGSGSNDDSVSIPDFDLSSLSEMPEKIANAANSLKAGIDKLQDSYMDNVVQPDKKE</sequence>
<dbReference type="GO" id="GO:0016168">
    <property type="term" value="F:chlorophyll binding"/>
    <property type="evidence" value="ECO:0007669"/>
    <property type="project" value="UniProtKB-KW"/>
</dbReference>
<feature type="binding site" description="axial binding residue" evidence="9">
    <location>
        <position position="159"/>
    </location>
    <ligand>
        <name>chlorophyll b</name>
        <dbReference type="ChEBI" id="CHEBI:61721"/>
        <label>1</label>
    </ligand>
    <ligandPart>
        <name>Mg</name>
        <dbReference type="ChEBI" id="CHEBI:25107"/>
    </ligandPart>
</feature>
<reference evidence="11" key="2">
    <citation type="submission" date="2021-04" db="EMBL/GenBank/DDBJ databases">
        <authorList>
            <person name="Podell S."/>
        </authorList>
    </citation>
    <scope>NUCLEOTIDE SEQUENCE</scope>
    <source>
        <strain evidence="11">Hildebrandi</strain>
    </source>
</reference>
<keyword evidence="12" id="KW-1185">Reference proteome</keyword>
<dbReference type="Proteomes" id="UP000693970">
    <property type="component" value="Unassembled WGS sequence"/>
</dbReference>
<evidence type="ECO:0000256" key="4">
    <source>
        <dbReference type="ARBA" id="ARBA00022528"/>
    </source>
</evidence>
<comment type="function">
    <text evidence="1">The light-harvesting complex (LHC) functions as a light receptor, it captures and delivers excitation energy to photosystems with which it is closely associated. Energy is transferred from the carotenoid and chlorophyll C (or B) to chlorophyll A and the photosynthetic reaction centers where it is used to synthesize ATP and reducing power.</text>
</comment>
<name>A0A9K3KB25_9STRA</name>
<comment type="subcellular location">
    <subcellularLocation>
        <location evidence="2">Plastid</location>
        <location evidence="2">Chloroplast</location>
    </subcellularLocation>
</comment>
<evidence type="ECO:0000313" key="11">
    <source>
        <dbReference type="EMBL" id="KAG7340370.1"/>
    </source>
</evidence>
<evidence type="ECO:0000256" key="8">
    <source>
        <dbReference type="ARBA" id="ARBA00044011"/>
    </source>
</evidence>
<dbReference type="GO" id="GO:0009765">
    <property type="term" value="P:photosynthesis, light harvesting"/>
    <property type="evidence" value="ECO:0007669"/>
    <property type="project" value="InterPro"/>
</dbReference>
<evidence type="ECO:0000256" key="2">
    <source>
        <dbReference type="ARBA" id="ARBA00004229"/>
    </source>
</evidence>
<feature type="binding site" evidence="9">
    <location>
        <position position="154"/>
    </location>
    <ligand>
        <name>chlorophyll a</name>
        <dbReference type="ChEBI" id="CHEBI:58416"/>
        <label>1</label>
    </ligand>
</feature>
<feature type="signal peptide" evidence="10">
    <location>
        <begin position="1"/>
        <end position="22"/>
    </location>
</feature>
<keyword evidence="7" id="KW-0437">Light-harvesting polypeptide</keyword>
<keyword evidence="10" id="KW-0732">Signal</keyword>
<keyword evidence="9" id="KW-0148">Chlorophyll</keyword>
<feature type="binding site" evidence="9">
    <location>
        <position position="270"/>
    </location>
    <ligand>
        <name>chlorophyll a</name>
        <dbReference type="ChEBI" id="CHEBI:58416"/>
        <label>1</label>
    </ligand>
</feature>
<evidence type="ECO:0000256" key="9">
    <source>
        <dbReference type="PIRSR" id="PIRSR601344-1"/>
    </source>
</evidence>